<reference evidence="2 3" key="1">
    <citation type="submission" date="2018-09" db="EMBL/GenBank/DDBJ databases">
        <authorList>
            <person name="Wang X."/>
            <person name="Du Z."/>
        </authorList>
    </citation>
    <scope>NUCLEOTIDE SEQUENCE [LARGE SCALE GENOMIC DNA]</scope>
    <source>
        <strain evidence="2 3">N3</strain>
    </source>
</reference>
<dbReference type="Proteomes" id="UP000283522">
    <property type="component" value="Unassembled WGS sequence"/>
</dbReference>
<dbReference type="RefSeq" id="WP_119475748.1">
    <property type="nucleotide sequence ID" value="NZ_QXML01000001.1"/>
</dbReference>
<keyword evidence="1" id="KW-0472">Membrane</keyword>
<keyword evidence="1" id="KW-1133">Transmembrane helix</keyword>
<protein>
    <submittedName>
        <fullName evidence="2">Uncharacterized protein</fullName>
    </submittedName>
</protein>
<keyword evidence="1" id="KW-0812">Transmembrane</keyword>
<dbReference type="AlphaFoldDB" id="A0A418PW09"/>
<evidence type="ECO:0000313" key="3">
    <source>
        <dbReference type="Proteomes" id="UP000283522"/>
    </source>
</evidence>
<feature type="transmembrane region" description="Helical" evidence="1">
    <location>
        <begin position="12"/>
        <end position="32"/>
    </location>
</feature>
<evidence type="ECO:0000313" key="2">
    <source>
        <dbReference type="EMBL" id="RIW18269.1"/>
    </source>
</evidence>
<gene>
    <name evidence="2" type="ORF">D0X99_00800</name>
</gene>
<accession>A0A418PW09</accession>
<proteinExistence type="predicted"/>
<dbReference type="EMBL" id="QXML01000001">
    <property type="protein sequence ID" value="RIW18269.1"/>
    <property type="molecule type" value="Genomic_DNA"/>
</dbReference>
<dbReference type="OrthoDB" id="1430261at2"/>
<name>A0A418PW09_9BACT</name>
<dbReference type="Pfam" id="PF19578">
    <property type="entry name" value="DUF6090"/>
    <property type="match status" value="1"/>
</dbReference>
<dbReference type="InterPro" id="IPR045749">
    <property type="entry name" value="DUF6090"/>
</dbReference>
<keyword evidence="3" id="KW-1185">Reference proteome</keyword>
<evidence type="ECO:0000256" key="1">
    <source>
        <dbReference type="SAM" id="Phobius"/>
    </source>
</evidence>
<organism evidence="2 3">
    <name type="scientific">Algoriphagus lacus</name>
    <dbReference type="NCBI Taxonomy" id="2056311"/>
    <lineage>
        <taxon>Bacteria</taxon>
        <taxon>Pseudomonadati</taxon>
        <taxon>Bacteroidota</taxon>
        <taxon>Cytophagia</taxon>
        <taxon>Cytophagales</taxon>
        <taxon>Cyclobacteriaceae</taxon>
        <taxon>Algoriphagus</taxon>
    </lineage>
</organism>
<sequence>MKRIYSILKEKWPEYILEILVITIGILGAFALNNWNENSNNRRIVVDYYCRFLADLNQDEVQVDSLLSEGQLRLKKSNELLAELVSPNPNKQKTMKLLLESTARITYPFNPISAGYDDIKSSGNLNNFTDQAILDRMGVYFQETKGLSANIANNGELGLSEVFELDNFFSIGFADNEFMKEALDTTVVRPEFLDRHPLTPSQSQELKHVASALIALNHRNIRHYESIRSRIMALKPALKGKCSVASD</sequence>
<comment type="caution">
    <text evidence="2">The sequence shown here is derived from an EMBL/GenBank/DDBJ whole genome shotgun (WGS) entry which is preliminary data.</text>
</comment>